<accession>A0AAN6VRK5</accession>
<dbReference type="Proteomes" id="UP001302745">
    <property type="component" value="Unassembled WGS sequence"/>
</dbReference>
<gene>
    <name evidence="3" type="ORF">C8A00DRAFT_30792</name>
</gene>
<reference evidence="3" key="1">
    <citation type="journal article" date="2023" name="Mol. Phylogenet. Evol.">
        <title>Genome-scale phylogeny and comparative genomics of the fungal order Sordariales.</title>
        <authorList>
            <person name="Hensen N."/>
            <person name="Bonometti L."/>
            <person name="Westerberg I."/>
            <person name="Brannstrom I.O."/>
            <person name="Guillou S."/>
            <person name="Cros-Aarteil S."/>
            <person name="Calhoun S."/>
            <person name="Haridas S."/>
            <person name="Kuo A."/>
            <person name="Mondo S."/>
            <person name="Pangilinan J."/>
            <person name="Riley R."/>
            <person name="LaButti K."/>
            <person name="Andreopoulos B."/>
            <person name="Lipzen A."/>
            <person name="Chen C."/>
            <person name="Yan M."/>
            <person name="Daum C."/>
            <person name="Ng V."/>
            <person name="Clum A."/>
            <person name="Steindorff A."/>
            <person name="Ohm R.A."/>
            <person name="Martin F."/>
            <person name="Silar P."/>
            <person name="Natvig D.O."/>
            <person name="Lalanne C."/>
            <person name="Gautier V."/>
            <person name="Ament-Velasquez S.L."/>
            <person name="Kruys A."/>
            <person name="Hutchinson M.I."/>
            <person name="Powell A.J."/>
            <person name="Barry K."/>
            <person name="Miller A.N."/>
            <person name="Grigoriev I.V."/>
            <person name="Debuchy R."/>
            <person name="Gladieux P."/>
            <person name="Hiltunen Thoren M."/>
            <person name="Johannesson H."/>
        </authorList>
    </citation>
    <scope>NUCLEOTIDE SEQUENCE</scope>
    <source>
        <strain evidence="3">CBS 538.74</strain>
    </source>
</reference>
<evidence type="ECO:0000313" key="3">
    <source>
        <dbReference type="EMBL" id="KAK4156299.1"/>
    </source>
</evidence>
<feature type="compositionally biased region" description="Basic and acidic residues" evidence="1">
    <location>
        <begin position="54"/>
        <end position="68"/>
    </location>
</feature>
<dbReference type="EMBL" id="MU856870">
    <property type="protein sequence ID" value="KAK4156299.1"/>
    <property type="molecule type" value="Genomic_DNA"/>
</dbReference>
<reference evidence="3" key="2">
    <citation type="submission" date="2023-05" db="EMBL/GenBank/DDBJ databases">
        <authorList>
            <consortium name="Lawrence Berkeley National Laboratory"/>
            <person name="Steindorff A."/>
            <person name="Hensen N."/>
            <person name="Bonometti L."/>
            <person name="Westerberg I."/>
            <person name="Brannstrom I.O."/>
            <person name="Guillou S."/>
            <person name="Cros-Aarteil S."/>
            <person name="Calhoun S."/>
            <person name="Haridas S."/>
            <person name="Kuo A."/>
            <person name="Mondo S."/>
            <person name="Pangilinan J."/>
            <person name="Riley R."/>
            <person name="Labutti K."/>
            <person name="Andreopoulos B."/>
            <person name="Lipzen A."/>
            <person name="Chen C."/>
            <person name="Yanf M."/>
            <person name="Daum C."/>
            <person name="Ng V."/>
            <person name="Clum A."/>
            <person name="Ohm R."/>
            <person name="Martin F."/>
            <person name="Silar P."/>
            <person name="Natvig D."/>
            <person name="Lalanne C."/>
            <person name="Gautier V."/>
            <person name="Ament-Velasquez S.L."/>
            <person name="Kruys A."/>
            <person name="Hutchinson M.I."/>
            <person name="Powell A.J."/>
            <person name="Barry K."/>
            <person name="Miller A.N."/>
            <person name="Grigoriev I.V."/>
            <person name="Debuchy R."/>
            <person name="Gladieux P."/>
            <person name="Thoren M.H."/>
            <person name="Johannesson H."/>
        </authorList>
    </citation>
    <scope>NUCLEOTIDE SEQUENCE</scope>
    <source>
        <strain evidence="3">CBS 538.74</strain>
    </source>
</reference>
<dbReference type="AlphaFoldDB" id="A0AAN6VRK5"/>
<sequence>MAGPHVLQRDSESGANGNLSTGAIAGIACGAAALFLGAAGLFLVYWRRQRQFDREDNSDGESFDERRPPGAMAPAVTYTMDYKMDEAQHREGDQGCSSSYTYSPEKPPYPFSPLSAPDTASAMPTHPAYIPRALVRGSSTPSNRSTTTNSPFPSPPFPSSSTSHPKTQPDDAVIQAYLKAAAAAQPQDNNNPYRESDSSSSFSGGLPIQPRPPRTRQSPTQIPALVIPPFNSPPLSASSTDGTTTTTTTTTTTASQQPPQPGGGGGSGSSSSQARKPRAYLPPRLQGNKPLSGKENTTISGPLAFPMHYQAPPGGHHHHHGGGGGDDENNNNNINDDDYYFYEDAGPAGGAGGAGGGASDNRRTFRSRALTGGQEDSKGGGKKHGRKRSDRNSGGGGGNRHYAEIEIGRGSDIW</sequence>
<protein>
    <submittedName>
        <fullName evidence="3">Uncharacterized protein</fullName>
    </submittedName>
</protein>
<feature type="compositionally biased region" description="Basic residues" evidence="1">
    <location>
        <begin position="380"/>
        <end position="389"/>
    </location>
</feature>
<evidence type="ECO:0000256" key="2">
    <source>
        <dbReference type="SAM" id="Phobius"/>
    </source>
</evidence>
<proteinExistence type="predicted"/>
<feature type="transmembrane region" description="Helical" evidence="2">
    <location>
        <begin position="23"/>
        <end position="46"/>
    </location>
</feature>
<keyword evidence="2" id="KW-0472">Membrane</keyword>
<keyword evidence="4" id="KW-1185">Reference proteome</keyword>
<keyword evidence="2" id="KW-1133">Transmembrane helix</keyword>
<feature type="compositionally biased region" description="Acidic residues" evidence="1">
    <location>
        <begin position="325"/>
        <end position="341"/>
    </location>
</feature>
<feature type="region of interest" description="Disordered" evidence="1">
    <location>
        <begin position="181"/>
        <end position="414"/>
    </location>
</feature>
<feature type="compositionally biased region" description="Low complexity" evidence="1">
    <location>
        <begin position="138"/>
        <end position="151"/>
    </location>
</feature>
<keyword evidence="2" id="KW-0812">Transmembrane</keyword>
<feature type="compositionally biased region" description="Basic and acidic residues" evidence="1">
    <location>
        <begin position="401"/>
        <end position="414"/>
    </location>
</feature>
<comment type="caution">
    <text evidence="3">The sequence shown here is derived from an EMBL/GenBank/DDBJ whole genome shotgun (WGS) entry which is preliminary data.</text>
</comment>
<organism evidence="3 4">
    <name type="scientific">Chaetomidium leptoderma</name>
    <dbReference type="NCBI Taxonomy" id="669021"/>
    <lineage>
        <taxon>Eukaryota</taxon>
        <taxon>Fungi</taxon>
        <taxon>Dikarya</taxon>
        <taxon>Ascomycota</taxon>
        <taxon>Pezizomycotina</taxon>
        <taxon>Sordariomycetes</taxon>
        <taxon>Sordariomycetidae</taxon>
        <taxon>Sordariales</taxon>
        <taxon>Chaetomiaceae</taxon>
        <taxon>Chaetomidium</taxon>
    </lineage>
</organism>
<name>A0AAN6VRK5_9PEZI</name>
<evidence type="ECO:0000256" key="1">
    <source>
        <dbReference type="SAM" id="MobiDB-lite"/>
    </source>
</evidence>
<feature type="region of interest" description="Disordered" evidence="1">
    <location>
        <begin position="88"/>
        <end position="168"/>
    </location>
</feature>
<feature type="region of interest" description="Disordered" evidence="1">
    <location>
        <begin position="54"/>
        <end position="73"/>
    </location>
</feature>
<feature type="compositionally biased region" description="Gly residues" evidence="1">
    <location>
        <begin position="347"/>
        <end position="358"/>
    </location>
</feature>
<evidence type="ECO:0000313" key="4">
    <source>
        <dbReference type="Proteomes" id="UP001302745"/>
    </source>
</evidence>
<feature type="compositionally biased region" description="Low complexity" evidence="1">
    <location>
        <begin position="236"/>
        <end position="257"/>
    </location>
</feature>